<dbReference type="PANTHER" id="PTHR34293">
    <property type="entry name" value="HTH-TYPE TRANSCRIPTIONAL REGULATOR TRMBL2"/>
    <property type="match status" value="1"/>
</dbReference>
<dbReference type="InterPro" id="IPR036390">
    <property type="entry name" value="WH_DNA-bd_sf"/>
</dbReference>
<evidence type="ECO:0000313" key="2">
    <source>
        <dbReference type="EMBL" id="OGY42853.1"/>
    </source>
</evidence>
<dbReference type="InterPro" id="IPR002831">
    <property type="entry name" value="Tscrpt_reg_TrmB_N"/>
</dbReference>
<organism evidence="2 3">
    <name type="scientific">Candidatus Buchananbacteria bacterium RBG_13_39_9</name>
    <dbReference type="NCBI Taxonomy" id="1797531"/>
    <lineage>
        <taxon>Bacteria</taxon>
        <taxon>Candidatus Buchananiibacteriota</taxon>
    </lineage>
</organism>
<gene>
    <name evidence="2" type="ORF">A2Y67_00095</name>
</gene>
<evidence type="ECO:0000313" key="3">
    <source>
        <dbReference type="Proteomes" id="UP000176260"/>
    </source>
</evidence>
<sequence length="238" mass="27835">MGLNDKESKIYLACLELGPASILEIAKKAAINRVTAYYIIESLRQKNLISITIKKKKNLFVAAEPEEIIKLLKEKEEAFISILPQLHALNNLIVKKPRIRFYEGEDGIINVYKDCLRDKKEILAWGYISDIHQSEKIKNYINKEFLEQRIKYNIVGKLITPDSSLAKKYKKHDNEELRETKLIPQKKYPFNNEILIYGNKVAFLSFGFNEYLGIIIESKGVAHNMRLIFDFFWENLKY</sequence>
<comment type="caution">
    <text evidence="2">The sequence shown here is derived from an EMBL/GenBank/DDBJ whole genome shotgun (WGS) entry which is preliminary data.</text>
</comment>
<feature type="domain" description="Transcription regulator TrmB N-terminal" evidence="1">
    <location>
        <begin position="1"/>
        <end position="66"/>
    </location>
</feature>
<dbReference type="Pfam" id="PF01978">
    <property type="entry name" value="TrmB"/>
    <property type="match status" value="1"/>
</dbReference>
<protein>
    <recommendedName>
        <fullName evidence="1">Transcription regulator TrmB N-terminal domain-containing protein</fullName>
    </recommendedName>
</protein>
<dbReference type="SUPFAM" id="SSF46785">
    <property type="entry name" value="Winged helix' DNA-binding domain"/>
    <property type="match status" value="1"/>
</dbReference>
<dbReference type="Gene3D" id="1.10.10.10">
    <property type="entry name" value="Winged helix-like DNA-binding domain superfamily/Winged helix DNA-binding domain"/>
    <property type="match status" value="1"/>
</dbReference>
<proteinExistence type="predicted"/>
<name>A0A1G1XS03_9BACT</name>
<dbReference type="InterPro" id="IPR036388">
    <property type="entry name" value="WH-like_DNA-bd_sf"/>
</dbReference>
<dbReference type="PANTHER" id="PTHR34293:SF1">
    <property type="entry name" value="HTH-TYPE TRANSCRIPTIONAL REGULATOR TRMBL2"/>
    <property type="match status" value="1"/>
</dbReference>
<reference evidence="2 3" key="1">
    <citation type="journal article" date="2016" name="Nat. Commun.">
        <title>Thousands of microbial genomes shed light on interconnected biogeochemical processes in an aquifer system.</title>
        <authorList>
            <person name="Anantharaman K."/>
            <person name="Brown C.T."/>
            <person name="Hug L.A."/>
            <person name="Sharon I."/>
            <person name="Castelle C.J."/>
            <person name="Probst A.J."/>
            <person name="Thomas B.C."/>
            <person name="Singh A."/>
            <person name="Wilkins M.J."/>
            <person name="Karaoz U."/>
            <person name="Brodie E.L."/>
            <person name="Williams K.H."/>
            <person name="Hubbard S.S."/>
            <person name="Banfield J.F."/>
        </authorList>
    </citation>
    <scope>NUCLEOTIDE SEQUENCE [LARGE SCALE GENOMIC DNA]</scope>
</reference>
<evidence type="ECO:0000259" key="1">
    <source>
        <dbReference type="Pfam" id="PF01978"/>
    </source>
</evidence>
<dbReference type="InterPro" id="IPR051797">
    <property type="entry name" value="TrmB-like"/>
</dbReference>
<dbReference type="AlphaFoldDB" id="A0A1G1XS03"/>
<accession>A0A1G1XS03</accession>
<dbReference type="EMBL" id="MHIA01000005">
    <property type="protein sequence ID" value="OGY42853.1"/>
    <property type="molecule type" value="Genomic_DNA"/>
</dbReference>
<dbReference type="Proteomes" id="UP000176260">
    <property type="component" value="Unassembled WGS sequence"/>
</dbReference>